<evidence type="ECO:0000256" key="5">
    <source>
        <dbReference type="HAMAP-Rule" id="MF_03130"/>
    </source>
</evidence>
<dbReference type="AlphaFoldDB" id="A0A0B6ZLV3"/>
<accession>A0A0B6ZLV3</accession>
<evidence type="ECO:0000313" key="8">
    <source>
        <dbReference type="EMBL" id="CEK69448.1"/>
    </source>
</evidence>
<dbReference type="GO" id="GO:0048666">
    <property type="term" value="P:neuron development"/>
    <property type="evidence" value="ECO:0007669"/>
    <property type="project" value="UniProtKB-UniRule"/>
</dbReference>
<evidence type="ECO:0000256" key="1">
    <source>
        <dbReference type="ARBA" id="ARBA00022679"/>
    </source>
</evidence>
<dbReference type="Gene3D" id="3.40.630.30">
    <property type="match status" value="1"/>
</dbReference>
<reference evidence="8" key="1">
    <citation type="submission" date="2014-12" db="EMBL/GenBank/DDBJ databases">
        <title>Insight into the proteome of Arion vulgaris.</title>
        <authorList>
            <person name="Aradska J."/>
            <person name="Bulat T."/>
            <person name="Smidak R."/>
            <person name="Sarate P."/>
            <person name="Gangsoo J."/>
            <person name="Sialana F."/>
            <person name="Bilban M."/>
            <person name="Lubec G."/>
        </authorList>
    </citation>
    <scope>NUCLEOTIDE SEQUENCE</scope>
    <source>
        <tissue evidence="8">Skin</tissue>
    </source>
</reference>
<keyword evidence="2 5" id="KW-0012">Acyltransferase</keyword>
<feature type="site" description="Crucial for catalytic activity" evidence="5">
    <location>
        <position position="51"/>
    </location>
</feature>
<dbReference type="Pfam" id="PF05301">
    <property type="entry name" value="Acetyltransf_16"/>
    <property type="match status" value="1"/>
</dbReference>
<dbReference type="InterPro" id="IPR007965">
    <property type="entry name" value="GNAT_ATAT"/>
</dbReference>
<feature type="domain" description="N-acetyltransferase" evidence="7">
    <location>
        <begin position="1"/>
        <end position="182"/>
    </location>
</feature>
<comment type="similarity">
    <text evidence="5">Belongs to the acetyltransferase ATAT1 family.</text>
</comment>
<name>A0A0B6ZLV3_9EUPU</name>
<evidence type="ECO:0000256" key="6">
    <source>
        <dbReference type="SAM" id="MobiDB-lite"/>
    </source>
</evidence>
<organism evidence="8">
    <name type="scientific">Arion vulgaris</name>
    <dbReference type="NCBI Taxonomy" id="1028688"/>
    <lineage>
        <taxon>Eukaryota</taxon>
        <taxon>Metazoa</taxon>
        <taxon>Spiralia</taxon>
        <taxon>Lophotrochozoa</taxon>
        <taxon>Mollusca</taxon>
        <taxon>Gastropoda</taxon>
        <taxon>Heterobranchia</taxon>
        <taxon>Euthyneura</taxon>
        <taxon>Panpulmonata</taxon>
        <taxon>Eupulmonata</taxon>
        <taxon>Stylommatophora</taxon>
        <taxon>Helicina</taxon>
        <taxon>Arionoidea</taxon>
        <taxon>Arionidae</taxon>
        <taxon>Arion</taxon>
    </lineage>
</organism>
<feature type="binding site" evidence="5">
    <location>
        <begin position="116"/>
        <end position="129"/>
    </location>
    <ligand>
        <name>acetyl-CoA</name>
        <dbReference type="ChEBI" id="CHEBI:57288"/>
    </ligand>
</feature>
<protein>
    <recommendedName>
        <fullName evidence="4 5">Alpha-tubulin N-acetyltransferase</fullName>
        <shortName evidence="5">Alpha-TAT</shortName>
        <shortName evidence="5">TAT</shortName>
        <ecNumber evidence="4 5">2.3.1.108</ecNumber>
    </recommendedName>
    <alternativeName>
        <fullName evidence="5">Acetyltransferase mec-17 homolog</fullName>
    </alternativeName>
</protein>
<evidence type="ECO:0000259" key="7">
    <source>
        <dbReference type="PROSITE" id="PS51730"/>
    </source>
</evidence>
<dbReference type="PANTHER" id="PTHR12327:SF0">
    <property type="entry name" value="ALPHA-TUBULIN N-ACETYLTRANSFERASE 1"/>
    <property type="match status" value="1"/>
</dbReference>
<dbReference type="HAMAP" id="MF_03130">
    <property type="entry name" value="mec17"/>
    <property type="match status" value="1"/>
</dbReference>
<dbReference type="PANTHER" id="PTHR12327">
    <property type="entry name" value="ALPHA-TUBULIN N-ACETYLTRANSFERASE 1"/>
    <property type="match status" value="1"/>
</dbReference>
<feature type="region of interest" description="Disordered" evidence="6">
    <location>
        <begin position="293"/>
        <end position="334"/>
    </location>
</feature>
<dbReference type="PROSITE" id="PS51730">
    <property type="entry name" value="GNAT_ATAT"/>
    <property type="match status" value="1"/>
</dbReference>
<feature type="compositionally biased region" description="Low complexity" evidence="6">
    <location>
        <begin position="312"/>
        <end position="323"/>
    </location>
</feature>
<dbReference type="EMBL" id="HACG01022583">
    <property type="protein sequence ID" value="CEK69448.1"/>
    <property type="molecule type" value="Transcribed_RNA"/>
</dbReference>
<keyword evidence="1 5" id="KW-0808">Transferase</keyword>
<proteinExistence type="inferred from homology"/>
<dbReference type="GO" id="GO:0019799">
    <property type="term" value="F:tubulin N-acetyltransferase activity"/>
    <property type="evidence" value="ECO:0007669"/>
    <property type="project" value="UniProtKB-UniRule"/>
</dbReference>
<evidence type="ECO:0000256" key="4">
    <source>
        <dbReference type="ARBA" id="ARBA00066570"/>
    </source>
</evidence>
<gene>
    <name evidence="8" type="primary">ORF70255</name>
</gene>
<comment type="function">
    <text evidence="5">Specifically acetylates 'Lys-40' in alpha-tubulin on the lumenal side of microtubules. Promotes microtubule destabilization and accelerates microtubule dynamics; this activity may be independent of acetylation activity. Acetylates alpha-tubulin with a slow enzymatic rate, due to a catalytic site that is not optimized for acetyl transfer. Enters the microtubule through each end and diffuses quickly throughout the lumen of microtubules. Acetylates only long/old microtubules because of its slow acetylation rate since it does not have time to act on dynamically unstable microtubules before the enzyme is released.</text>
</comment>
<evidence type="ECO:0000256" key="3">
    <source>
        <dbReference type="ARBA" id="ARBA00051998"/>
    </source>
</evidence>
<sequence>MDFSFNINELLKADISSVDSSLEICRERFHQLQGKLYEIIDTMGEASAKAQGLHGPITTGRKLTQSDHRLYIMKDSNTNSGKGSILGIIKVGRKKLFVYDNTKVQHEVEALCVLDFYIHESRQRMGCGRKIFDFMLSKENILVQHLAIDRPSSKLLSFMAKHYNLHVIIPQVYNFVIFEGFFNNRSAWRQPNFQHLDNDISKNVQNNWMMSSNSQRQYEGYMGASNKMYSRHGVTIDSYHNDRPTSTKNCYRQEPFSAHSSAYYNKMNGRGSINGICKPSMATKQNSLDYEFMTSNPLNHHGSALHHNDAPNNQLNSSNTSNLGRHQQKRVSPSTVLTANFLPHTLTDMSSFQLPDITPNQQLVQRSPSVLSVGVSYQPPNGTQGSYHNRVQDLNSQLVQQDNLLYSGNDMLTTHQRHYQKNGHQFVTAGNHIVPVHGILSPQTTQIIADDQRSLPPYKQKSNTSSWTVMGVLRDQNLNAVMSPGHINNKNSLW</sequence>
<dbReference type="GO" id="GO:0070507">
    <property type="term" value="P:regulation of microtubule cytoskeleton organization"/>
    <property type="evidence" value="ECO:0007669"/>
    <property type="project" value="UniProtKB-UniRule"/>
</dbReference>
<evidence type="ECO:0000256" key="2">
    <source>
        <dbReference type="ARBA" id="ARBA00023315"/>
    </source>
</evidence>
<dbReference type="InterPro" id="IPR038746">
    <property type="entry name" value="Atat"/>
</dbReference>
<dbReference type="FunFam" id="3.40.630.30:FF:000060">
    <property type="entry name" value="Alpha-tubulin N-acetyltransferase 1"/>
    <property type="match status" value="1"/>
</dbReference>
<dbReference type="EC" id="2.3.1.108" evidence="4 5"/>
<dbReference type="GO" id="GO:0005874">
    <property type="term" value="C:microtubule"/>
    <property type="evidence" value="ECO:0007669"/>
    <property type="project" value="InterPro"/>
</dbReference>
<feature type="binding site" evidence="5">
    <location>
        <begin position="152"/>
        <end position="161"/>
    </location>
    <ligand>
        <name>acetyl-CoA</name>
        <dbReference type="ChEBI" id="CHEBI:57288"/>
    </ligand>
</feature>
<comment type="catalytic activity">
    <reaction evidence="3 5">
        <text>L-lysyl-[alpha-tubulin] + acetyl-CoA = N(6)-acetyl-L-lysyl-[alpha-tubulin] + CoA + H(+)</text>
        <dbReference type="Rhea" id="RHEA:15277"/>
        <dbReference type="Rhea" id="RHEA-COMP:11278"/>
        <dbReference type="Rhea" id="RHEA-COMP:11279"/>
        <dbReference type="ChEBI" id="CHEBI:15378"/>
        <dbReference type="ChEBI" id="CHEBI:29969"/>
        <dbReference type="ChEBI" id="CHEBI:57287"/>
        <dbReference type="ChEBI" id="CHEBI:57288"/>
        <dbReference type="ChEBI" id="CHEBI:61930"/>
        <dbReference type="EC" id="2.3.1.108"/>
    </reaction>
</comment>